<dbReference type="RefSeq" id="WP_364855212.1">
    <property type="nucleotide sequence ID" value="NZ_JBFAUK010000034.1"/>
</dbReference>
<sequence>MASVSGDGLFGDGLFGDGRAGAIRRIPDPSPPFGRITAENALVGHT</sequence>
<reference evidence="1 2" key="1">
    <citation type="submission" date="2024-06" db="EMBL/GenBank/DDBJ databases">
        <title>The Natural Products Discovery Center: Release of the First 8490 Sequenced Strains for Exploring Actinobacteria Biosynthetic Diversity.</title>
        <authorList>
            <person name="Kalkreuter E."/>
            <person name="Kautsar S.A."/>
            <person name="Yang D."/>
            <person name="Bader C.D."/>
            <person name="Teijaro C.N."/>
            <person name="Fluegel L."/>
            <person name="Davis C.M."/>
            <person name="Simpson J.R."/>
            <person name="Lauterbach L."/>
            <person name="Steele A.D."/>
            <person name="Gui C."/>
            <person name="Meng S."/>
            <person name="Li G."/>
            <person name="Viehrig K."/>
            <person name="Ye F."/>
            <person name="Su P."/>
            <person name="Kiefer A.F."/>
            <person name="Nichols A."/>
            <person name="Cepeda A.J."/>
            <person name="Yan W."/>
            <person name="Fan B."/>
            <person name="Jiang Y."/>
            <person name="Adhikari A."/>
            <person name="Zheng C.-J."/>
            <person name="Schuster L."/>
            <person name="Cowan T.M."/>
            <person name="Smanski M.J."/>
            <person name="Chevrette M.G."/>
            <person name="De Carvalho L.P.S."/>
            <person name="Shen B."/>
        </authorList>
    </citation>
    <scope>NUCLEOTIDE SEQUENCE [LARGE SCALE GENOMIC DNA]</scope>
    <source>
        <strain evidence="1 2">NPDC052347</strain>
    </source>
</reference>
<protein>
    <submittedName>
        <fullName evidence="1">Uncharacterized protein</fullName>
    </submittedName>
</protein>
<dbReference type="EMBL" id="JBFAUK010000034">
    <property type="protein sequence ID" value="MEV5510544.1"/>
    <property type="molecule type" value="Genomic_DNA"/>
</dbReference>
<evidence type="ECO:0000313" key="2">
    <source>
        <dbReference type="Proteomes" id="UP001552594"/>
    </source>
</evidence>
<name>A0ABV3K608_STRON</name>
<dbReference type="Proteomes" id="UP001552594">
    <property type="component" value="Unassembled WGS sequence"/>
</dbReference>
<gene>
    <name evidence="1" type="ORF">AB0L16_29655</name>
</gene>
<keyword evidence="2" id="KW-1185">Reference proteome</keyword>
<organism evidence="1 2">
    <name type="scientific">Streptomyces orinoci</name>
    <name type="common">Streptoverticillium orinoci</name>
    <dbReference type="NCBI Taxonomy" id="67339"/>
    <lineage>
        <taxon>Bacteria</taxon>
        <taxon>Bacillati</taxon>
        <taxon>Actinomycetota</taxon>
        <taxon>Actinomycetes</taxon>
        <taxon>Kitasatosporales</taxon>
        <taxon>Streptomycetaceae</taxon>
        <taxon>Streptomyces</taxon>
    </lineage>
</organism>
<evidence type="ECO:0000313" key="1">
    <source>
        <dbReference type="EMBL" id="MEV5510544.1"/>
    </source>
</evidence>
<comment type="caution">
    <text evidence="1">The sequence shown here is derived from an EMBL/GenBank/DDBJ whole genome shotgun (WGS) entry which is preliminary data.</text>
</comment>
<proteinExistence type="predicted"/>
<accession>A0ABV3K608</accession>